<organism evidence="1">
    <name type="scientific">marine sediment metagenome</name>
    <dbReference type="NCBI Taxonomy" id="412755"/>
    <lineage>
        <taxon>unclassified sequences</taxon>
        <taxon>metagenomes</taxon>
        <taxon>ecological metagenomes</taxon>
    </lineage>
</organism>
<dbReference type="EMBL" id="BARU01010134">
    <property type="protein sequence ID" value="GAH45297.1"/>
    <property type="molecule type" value="Genomic_DNA"/>
</dbReference>
<dbReference type="AlphaFoldDB" id="X1FK04"/>
<name>X1FK04_9ZZZZ</name>
<accession>X1FK04</accession>
<proteinExistence type="predicted"/>
<comment type="caution">
    <text evidence="1">The sequence shown here is derived from an EMBL/GenBank/DDBJ whole genome shotgun (WGS) entry which is preliminary data.</text>
</comment>
<sequence length="59" mass="7077">VRRYLRFIWIIKEIRPTDIDKKRQFLPGTKMTYEGRRYHYYKAGEDINVGDNVKKGGDA</sequence>
<protein>
    <submittedName>
        <fullName evidence="1">Uncharacterized protein</fullName>
    </submittedName>
</protein>
<gene>
    <name evidence="1" type="ORF">S03H2_19403</name>
</gene>
<reference evidence="1" key="1">
    <citation type="journal article" date="2014" name="Front. Microbiol.">
        <title>High frequency of phylogenetically diverse reductive dehalogenase-homologous genes in deep subseafloor sedimentary metagenomes.</title>
        <authorList>
            <person name="Kawai M."/>
            <person name="Futagami T."/>
            <person name="Toyoda A."/>
            <person name="Takaki Y."/>
            <person name="Nishi S."/>
            <person name="Hori S."/>
            <person name="Arai W."/>
            <person name="Tsubouchi T."/>
            <person name="Morono Y."/>
            <person name="Uchiyama I."/>
            <person name="Ito T."/>
            <person name="Fujiyama A."/>
            <person name="Inagaki F."/>
            <person name="Takami H."/>
        </authorList>
    </citation>
    <scope>NUCLEOTIDE SEQUENCE</scope>
    <source>
        <strain evidence="1">Expedition CK06-06</strain>
    </source>
</reference>
<evidence type="ECO:0000313" key="1">
    <source>
        <dbReference type="EMBL" id="GAH45297.1"/>
    </source>
</evidence>
<feature type="non-terminal residue" evidence="1">
    <location>
        <position position="1"/>
    </location>
</feature>